<dbReference type="InterPro" id="IPR050708">
    <property type="entry name" value="T6SS_VgrG/RHS"/>
</dbReference>
<dbReference type="InterPro" id="IPR017847">
    <property type="entry name" value="T6SS_RhsGE_Vgr_subset"/>
</dbReference>
<dbReference type="NCBIfam" id="TIGR01646">
    <property type="entry name" value="vgr_GE"/>
    <property type="match status" value="1"/>
</dbReference>
<dbReference type="RefSeq" id="WP_144388935.1">
    <property type="nucleotide sequence ID" value="NZ_VMKJ01000041.1"/>
</dbReference>
<dbReference type="PANTHER" id="PTHR32305">
    <property type="match status" value="1"/>
</dbReference>
<accession>A0A557NYE8</accession>
<evidence type="ECO:0000313" key="4">
    <source>
        <dbReference type="EMBL" id="TVO33442.1"/>
    </source>
</evidence>
<comment type="similarity">
    <text evidence="1">Belongs to the VgrG protein family.</text>
</comment>
<gene>
    <name evidence="4" type="primary">tssI</name>
    <name evidence="4" type="ORF">FOF44_15320</name>
</gene>
<dbReference type="InterPro" id="IPR006533">
    <property type="entry name" value="T6SS_Vgr_RhsGE"/>
</dbReference>
<proteinExistence type="inferred from homology"/>
<dbReference type="SUPFAM" id="SSF69255">
    <property type="entry name" value="gp5 N-terminal domain-like"/>
    <property type="match status" value="1"/>
</dbReference>
<evidence type="ECO:0000313" key="5">
    <source>
        <dbReference type="Proteomes" id="UP000319828"/>
    </source>
</evidence>
<name>A0A557NYE8_9VIBR</name>
<dbReference type="InterPro" id="IPR006531">
    <property type="entry name" value="Gp5/Vgr_OB"/>
</dbReference>
<dbReference type="PANTHER" id="PTHR32305:SF11">
    <property type="entry name" value="TYPE VI SECRETION SYSTEM SPIKE PROTEIN VGRG3"/>
    <property type="match status" value="1"/>
</dbReference>
<feature type="domain" description="Gp5/Type VI secretion system Vgr C-terminal trimerisation" evidence="3">
    <location>
        <begin position="109"/>
        <end position="213"/>
    </location>
</feature>
<protein>
    <submittedName>
        <fullName evidence="4">Type VI secretion system tip protein VgrG</fullName>
    </submittedName>
</protein>
<dbReference type="AlphaFoldDB" id="A0A557NYE8"/>
<dbReference type="Gene3D" id="2.40.50.230">
    <property type="entry name" value="Gp5 N-terminal domain"/>
    <property type="match status" value="1"/>
</dbReference>
<dbReference type="OrthoDB" id="9762420at2"/>
<reference evidence="4 5" key="1">
    <citation type="submission" date="2019-07" db="EMBL/GenBank/DDBJ databases">
        <title>The draft genome sequence of Vibrio algivorus M1486.</title>
        <authorList>
            <person name="Meng X."/>
        </authorList>
    </citation>
    <scope>NUCLEOTIDE SEQUENCE [LARGE SCALE GENOMIC DNA]</scope>
    <source>
        <strain evidence="4 5">M1486</strain>
    </source>
</reference>
<organism evidence="4 5">
    <name type="scientific">Vibrio algivorus</name>
    <dbReference type="NCBI Taxonomy" id="1667024"/>
    <lineage>
        <taxon>Bacteria</taxon>
        <taxon>Pseudomonadati</taxon>
        <taxon>Pseudomonadota</taxon>
        <taxon>Gammaproteobacteria</taxon>
        <taxon>Vibrionales</taxon>
        <taxon>Vibrionaceae</taxon>
        <taxon>Vibrio</taxon>
    </lineage>
</organism>
<dbReference type="InterPro" id="IPR037026">
    <property type="entry name" value="Vgr_OB-fold_dom_sf"/>
</dbReference>
<dbReference type="Pfam" id="PF22178">
    <property type="entry name" value="Gp5_trimer_C"/>
    <property type="match status" value="1"/>
</dbReference>
<dbReference type="Proteomes" id="UP000319828">
    <property type="component" value="Unassembled WGS sequence"/>
</dbReference>
<feature type="non-terminal residue" evidence="4">
    <location>
        <position position="1"/>
    </location>
</feature>
<dbReference type="EMBL" id="VMKJ01000041">
    <property type="protein sequence ID" value="TVO33442.1"/>
    <property type="molecule type" value="Genomic_DNA"/>
</dbReference>
<comment type="caution">
    <text evidence="4">The sequence shown here is derived from an EMBL/GenBank/DDBJ whole genome shotgun (WGS) entry which is preliminary data.</text>
</comment>
<evidence type="ECO:0000259" key="2">
    <source>
        <dbReference type="Pfam" id="PF04717"/>
    </source>
</evidence>
<dbReference type="NCBIfam" id="TIGR03361">
    <property type="entry name" value="VI_Rhs_Vgr"/>
    <property type="match status" value="1"/>
</dbReference>
<dbReference type="InterPro" id="IPR054030">
    <property type="entry name" value="Gp5_Vgr_C"/>
</dbReference>
<evidence type="ECO:0000256" key="1">
    <source>
        <dbReference type="ARBA" id="ARBA00005558"/>
    </source>
</evidence>
<sequence>TRPQVDGPMTAYVVGPDGEEIFCDEYGRVKLHFPWDRYSNGNEHSSCWVQVSQGWAGSQYGQIAIPRIGHEVIVSFLNGDPDQPIVTGRAFNAQNLPPYTLPDNKTKTVWRSESHQGEGFNEISFEDQSGSEQVYVHAQKDFKSETLNDHITDVNHDQHLTVDNDQFTQIKNNHNLTIEGEIRSKVTGDLSQEATGSIQQKIGAIHVIEAGKEVSLTSGGKLIVEAGSEVTLKVGGSFVKVDAAGVHLVGAGVNINSGGSAGSASTYSGSAPMLPNDIEPIQPPQPAIPIEIDSVIEAETVNKATIKPCPLKGGQ</sequence>
<dbReference type="SUPFAM" id="SSF69349">
    <property type="entry name" value="Phage fibre proteins"/>
    <property type="match status" value="1"/>
</dbReference>
<evidence type="ECO:0000259" key="3">
    <source>
        <dbReference type="Pfam" id="PF22178"/>
    </source>
</evidence>
<dbReference type="Pfam" id="PF04717">
    <property type="entry name" value="Phage_base_V"/>
    <property type="match status" value="1"/>
</dbReference>
<feature type="domain" description="Gp5/Type VI secretion system Vgr protein OB-fold" evidence="2">
    <location>
        <begin position="25"/>
        <end position="90"/>
    </location>
</feature>